<feature type="region of interest" description="Disordered" evidence="1">
    <location>
        <begin position="126"/>
        <end position="208"/>
    </location>
</feature>
<feature type="compositionally biased region" description="Basic residues" evidence="1">
    <location>
        <begin position="136"/>
        <end position="150"/>
    </location>
</feature>
<comment type="caution">
    <text evidence="2">The sequence shown here is derived from an EMBL/GenBank/DDBJ whole genome shotgun (WGS) entry which is preliminary data.</text>
</comment>
<evidence type="ECO:0000313" key="3">
    <source>
        <dbReference type="Proteomes" id="UP001213000"/>
    </source>
</evidence>
<dbReference type="PANTHER" id="PTHR36576:SF1">
    <property type="entry name" value="UPF0654 PROTEIN C11D3.01C-RELATED"/>
    <property type="match status" value="1"/>
</dbReference>
<protein>
    <submittedName>
        <fullName evidence="2">Uncharacterized protein</fullName>
    </submittedName>
</protein>
<proteinExistence type="predicted"/>
<feature type="compositionally biased region" description="Polar residues" evidence="1">
    <location>
        <begin position="159"/>
        <end position="169"/>
    </location>
</feature>
<feature type="compositionally biased region" description="Basic and acidic residues" evidence="1">
    <location>
        <begin position="188"/>
        <end position="208"/>
    </location>
</feature>
<dbReference type="EMBL" id="JANIEX010000588">
    <property type="protein sequence ID" value="KAJ3565245.1"/>
    <property type="molecule type" value="Genomic_DNA"/>
</dbReference>
<dbReference type="Pfam" id="PF10346">
    <property type="entry name" value="Con-6"/>
    <property type="match status" value="2"/>
</dbReference>
<dbReference type="PANTHER" id="PTHR36576">
    <property type="entry name" value="UPF0654 PROTEIN C11D3.01C-RELATED"/>
    <property type="match status" value="1"/>
</dbReference>
<dbReference type="InterPro" id="IPR018824">
    <property type="entry name" value="Conidiation-specific_6"/>
</dbReference>
<dbReference type="InterPro" id="IPR052670">
    <property type="entry name" value="UPF0654_domain"/>
</dbReference>
<dbReference type="GO" id="GO:0005737">
    <property type="term" value="C:cytoplasm"/>
    <property type="evidence" value="ECO:0007669"/>
    <property type="project" value="TreeGrafter"/>
</dbReference>
<gene>
    <name evidence="2" type="ORF">NP233_g7752</name>
</gene>
<organism evidence="2 3">
    <name type="scientific">Leucocoprinus birnbaumii</name>
    <dbReference type="NCBI Taxonomy" id="56174"/>
    <lineage>
        <taxon>Eukaryota</taxon>
        <taxon>Fungi</taxon>
        <taxon>Dikarya</taxon>
        <taxon>Basidiomycota</taxon>
        <taxon>Agaricomycotina</taxon>
        <taxon>Agaricomycetes</taxon>
        <taxon>Agaricomycetidae</taxon>
        <taxon>Agaricales</taxon>
        <taxon>Agaricineae</taxon>
        <taxon>Agaricaceae</taxon>
        <taxon>Leucocoprinus</taxon>
    </lineage>
</organism>
<evidence type="ECO:0000313" key="2">
    <source>
        <dbReference type="EMBL" id="KAJ3565245.1"/>
    </source>
</evidence>
<keyword evidence="3" id="KW-1185">Reference proteome</keyword>
<reference evidence="2" key="1">
    <citation type="submission" date="2022-07" db="EMBL/GenBank/DDBJ databases">
        <title>Genome Sequence of Leucocoprinus birnbaumii.</title>
        <authorList>
            <person name="Buettner E."/>
        </authorList>
    </citation>
    <scope>NUCLEOTIDE SEQUENCE</scope>
    <source>
        <strain evidence="2">VT141</strain>
    </source>
</reference>
<name>A0AAD5VNK7_9AGAR</name>
<dbReference type="Proteomes" id="UP001213000">
    <property type="component" value="Unassembled WGS sequence"/>
</dbReference>
<sequence length="208" mass="23386">MVHASVKRRLIRIHTDIKLLCPSSLDLELMVHLTSLTPNDDVDKNTYPETECLYSFSRILERVQQQSQPTTTIQLTSHTINMPEQHHKSAEHVAAGYKATIHNASTSEEAKKHAWEELHKMGIYEIDDSPSDPVQKRTRSRSPAKRKPSPKHVAFDLTSGFSTDAATTETKNEGNVIGGYKAALKNPRVSDEAKEHAEEELREHGVDI</sequence>
<dbReference type="AlphaFoldDB" id="A0AAD5VNK7"/>
<accession>A0AAD5VNK7</accession>
<evidence type="ECO:0000256" key="1">
    <source>
        <dbReference type="SAM" id="MobiDB-lite"/>
    </source>
</evidence>